<evidence type="ECO:0000256" key="1">
    <source>
        <dbReference type="SAM" id="Phobius"/>
    </source>
</evidence>
<dbReference type="AlphaFoldDB" id="A0A1Q6DVG9"/>
<dbReference type="EMBL" id="MSDW01000001">
    <property type="protein sequence ID" value="OKY78346.1"/>
    <property type="molecule type" value="Genomic_DNA"/>
</dbReference>
<keyword evidence="1" id="KW-1133">Transmembrane helix</keyword>
<reference evidence="2" key="1">
    <citation type="submission" date="2016-12" db="EMBL/GenBank/DDBJ databases">
        <title>Discovery of methanogenic haloarchaea.</title>
        <authorList>
            <person name="Sorokin D.Y."/>
            <person name="Makarova K.S."/>
            <person name="Abbas B."/>
            <person name="Ferrer M."/>
            <person name="Golyshin P.N."/>
        </authorList>
    </citation>
    <scope>NUCLEOTIDE SEQUENCE [LARGE SCALE GENOMIC DNA]</scope>
    <source>
        <strain evidence="2">HMET1</strain>
    </source>
</reference>
<dbReference type="InParanoid" id="A0A1Q6DVG9"/>
<keyword evidence="3" id="KW-1185">Reference proteome</keyword>
<sequence>MTNGIKFIFFGFVGECMFWFFGVGDMWGFLG</sequence>
<protein>
    <submittedName>
        <fullName evidence="2">Uncharacterized protein</fullName>
    </submittedName>
</protein>
<dbReference type="STRING" id="1903181.BTN85_0836"/>
<gene>
    <name evidence="2" type="ORF">BTN85_0836</name>
</gene>
<accession>A0A1Q6DVG9</accession>
<keyword evidence="1" id="KW-0812">Transmembrane</keyword>
<comment type="caution">
    <text evidence="2">The sequence shown here is derived from an EMBL/GenBank/DDBJ whole genome shotgun (WGS) entry which is preliminary data.</text>
</comment>
<organism evidence="2 3">
    <name type="scientific">Methanohalarchaeum thermophilum</name>
    <dbReference type="NCBI Taxonomy" id="1903181"/>
    <lineage>
        <taxon>Archaea</taxon>
        <taxon>Methanobacteriati</taxon>
        <taxon>Methanobacteriota</taxon>
        <taxon>Methanonatronarchaeia</taxon>
        <taxon>Methanonatronarchaeales</taxon>
        <taxon>Methanonatronarchaeaceae</taxon>
        <taxon>Candidatus Methanohalarchaeum</taxon>
    </lineage>
</organism>
<evidence type="ECO:0000313" key="2">
    <source>
        <dbReference type="EMBL" id="OKY78346.1"/>
    </source>
</evidence>
<keyword evidence="1" id="KW-0472">Membrane</keyword>
<feature type="transmembrane region" description="Helical" evidence="1">
    <location>
        <begin position="7"/>
        <end position="30"/>
    </location>
</feature>
<dbReference type="Proteomes" id="UP000185744">
    <property type="component" value="Unassembled WGS sequence"/>
</dbReference>
<name>A0A1Q6DVG9_METT1</name>
<evidence type="ECO:0000313" key="3">
    <source>
        <dbReference type="Proteomes" id="UP000185744"/>
    </source>
</evidence>
<proteinExistence type="predicted"/>